<reference evidence="4" key="1">
    <citation type="journal article" date="2014" name="Proc. Natl. Acad. Sci. U.S.A.">
        <title>Extensive sampling of basidiomycete genomes demonstrates inadequacy of the white-rot/brown-rot paradigm for wood decay fungi.</title>
        <authorList>
            <person name="Riley R."/>
            <person name="Salamov A.A."/>
            <person name="Brown D.W."/>
            <person name="Nagy L.G."/>
            <person name="Floudas D."/>
            <person name="Held B.W."/>
            <person name="Levasseur A."/>
            <person name="Lombard V."/>
            <person name="Morin E."/>
            <person name="Otillar R."/>
            <person name="Lindquist E.A."/>
            <person name="Sun H."/>
            <person name="LaButti K.M."/>
            <person name="Schmutz J."/>
            <person name="Jabbour D."/>
            <person name="Luo H."/>
            <person name="Baker S.E."/>
            <person name="Pisabarro A.G."/>
            <person name="Walton J.D."/>
            <person name="Blanchette R.A."/>
            <person name="Henrissat B."/>
            <person name="Martin F."/>
            <person name="Cullen D."/>
            <person name="Hibbett D.S."/>
            <person name="Grigoriev I.V."/>
        </authorList>
    </citation>
    <scope>NUCLEOTIDE SEQUENCE [LARGE SCALE GENOMIC DNA]</scope>
    <source>
        <strain evidence="4">CBS 339.88</strain>
    </source>
</reference>
<evidence type="ECO:0000313" key="4">
    <source>
        <dbReference type="Proteomes" id="UP000027222"/>
    </source>
</evidence>
<protein>
    <recommendedName>
        <fullName evidence="2">DUF6533 domain-containing protein</fullName>
    </recommendedName>
</protein>
<keyword evidence="1" id="KW-0472">Membrane</keyword>
<keyword evidence="4" id="KW-1185">Reference proteome</keyword>
<dbReference type="Pfam" id="PF20151">
    <property type="entry name" value="DUF6533"/>
    <property type="match status" value="1"/>
</dbReference>
<dbReference type="HOGENOM" id="CLU_2306367_0_0_1"/>
<accession>A0A067SKB6</accession>
<dbReference type="OrthoDB" id="3349377at2759"/>
<evidence type="ECO:0000259" key="2">
    <source>
        <dbReference type="Pfam" id="PF20151"/>
    </source>
</evidence>
<proteinExistence type="predicted"/>
<dbReference type="Proteomes" id="UP000027222">
    <property type="component" value="Unassembled WGS sequence"/>
</dbReference>
<evidence type="ECO:0000256" key="1">
    <source>
        <dbReference type="SAM" id="Phobius"/>
    </source>
</evidence>
<dbReference type="InterPro" id="IPR045340">
    <property type="entry name" value="DUF6533"/>
</dbReference>
<dbReference type="AlphaFoldDB" id="A0A067SKB6"/>
<name>A0A067SKB6_GALM3</name>
<sequence length="100" mass="11502">MSDVSSHSNFLLNFYYDIQVTRYCQLAASSIIALDHMVTFDEEVNLIWISAPSLGKVVFLMSRYYMLAAMIVNLYAFFNPALTDELYVGLVYTRNILELI</sequence>
<feature type="domain" description="DUF6533" evidence="2">
    <location>
        <begin position="23"/>
        <end position="67"/>
    </location>
</feature>
<gene>
    <name evidence="3" type="ORF">GALMADRAFT_1052870</name>
</gene>
<dbReference type="EMBL" id="KL142410">
    <property type="protein sequence ID" value="KDR68169.1"/>
    <property type="molecule type" value="Genomic_DNA"/>
</dbReference>
<keyword evidence="1" id="KW-1133">Transmembrane helix</keyword>
<evidence type="ECO:0000313" key="3">
    <source>
        <dbReference type="EMBL" id="KDR68169.1"/>
    </source>
</evidence>
<keyword evidence="1" id="KW-0812">Transmembrane</keyword>
<organism evidence="3 4">
    <name type="scientific">Galerina marginata (strain CBS 339.88)</name>
    <dbReference type="NCBI Taxonomy" id="685588"/>
    <lineage>
        <taxon>Eukaryota</taxon>
        <taxon>Fungi</taxon>
        <taxon>Dikarya</taxon>
        <taxon>Basidiomycota</taxon>
        <taxon>Agaricomycotina</taxon>
        <taxon>Agaricomycetes</taxon>
        <taxon>Agaricomycetidae</taxon>
        <taxon>Agaricales</taxon>
        <taxon>Agaricineae</taxon>
        <taxon>Strophariaceae</taxon>
        <taxon>Galerina</taxon>
    </lineage>
</organism>
<feature type="transmembrane region" description="Helical" evidence="1">
    <location>
        <begin position="64"/>
        <end position="82"/>
    </location>
</feature>